<dbReference type="SUPFAM" id="SSF54680">
    <property type="entry name" value="Pyrimidine nucleoside phosphorylase C-terminal domain"/>
    <property type="match status" value="1"/>
</dbReference>
<dbReference type="Gene3D" id="1.20.970.10">
    <property type="entry name" value="Transferase, Pyrimidine Nucleoside Phosphorylase, Chain C"/>
    <property type="match status" value="1"/>
</dbReference>
<keyword evidence="3" id="KW-0328">Glycosyltransferase</keyword>
<dbReference type="Gene3D" id="3.90.1170.30">
    <property type="entry name" value="Pyrimidine nucleoside phosphorylase-like, C-terminal domain"/>
    <property type="match status" value="1"/>
</dbReference>
<reference evidence="7" key="1">
    <citation type="submission" date="2018-05" db="EMBL/GenBank/DDBJ databases">
        <authorList>
            <person name="Lanie J.A."/>
            <person name="Ng W.-L."/>
            <person name="Kazmierczak K.M."/>
            <person name="Andrzejewski T.M."/>
            <person name="Davidsen T.M."/>
            <person name="Wayne K.J."/>
            <person name="Tettelin H."/>
            <person name="Glass J.I."/>
            <person name="Rusch D."/>
            <person name="Podicherti R."/>
            <person name="Tsui H.-C.T."/>
            <person name="Winkler M.E."/>
        </authorList>
    </citation>
    <scope>NUCLEOTIDE SEQUENCE</scope>
</reference>
<dbReference type="GO" id="GO:0005829">
    <property type="term" value="C:cytosol"/>
    <property type="evidence" value="ECO:0007669"/>
    <property type="project" value="TreeGrafter"/>
</dbReference>
<dbReference type="SUPFAM" id="SSF52418">
    <property type="entry name" value="Nucleoside phosphorylase/phosphoribosyltransferase catalytic domain"/>
    <property type="match status" value="1"/>
</dbReference>
<dbReference type="NCBIfam" id="TIGR02644">
    <property type="entry name" value="Y_phosphoryl"/>
    <property type="match status" value="1"/>
</dbReference>
<organism evidence="7">
    <name type="scientific">marine metagenome</name>
    <dbReference type="NCBI Taxonomy" id="408172"/>
    <lineage>
        <taxon>unclassified sequences</taxon>
        <taxon>metagenomes</taxon>
        <taxon>ecological metagenomes</taxon>
    </lineage>
</organism>
<sequence length="375" mass="40257">VWLKAVYDNDMTDEEMLAVVEAMVTSGERLDFSHLEKVVVDKHSTGGVGDKVSLIIAPILAACGLAVPMISGRSLGHTGGTLDKLQSIPGYRIDLSLEEFRRTVEMVGLSLSGQTSEICPADRKMYTLRDKTGTVASTPLICGSIMSKKIAEGIEVLAMNITVGNGAFMKTVEKAKTLGKQLKMAGEQFGVSTNIVYSRMDQPLGREAGLWNEIQESVSCLKGEGEPDLMAVVTALAEPVLKHASVKNPLSAIEKTISSGSAMAKLEEMIEAHDGDPSSLHNGDTFHTPPFEKTVEAERSGVVRFMDTEKIGWAVNSVTVFDEKSGRRIDPSGGVRFEIKLGEEVESGGALAVCHGSDKETVSRACRQIKSAVKI</sequence>
<evidence type="ECO:0000256" key="4">
    <source>
        <dbReference type="ARBA" id="ARBA00022679"/>
    </source>
</evidence>
<dbReference type="EMBL" id="UINC01003536">
    <property type="protein sequence ID" value="SVA07189.1"/>
    <property type="molecule type" value="Genomic_DNA"/>
</dbReference>
<dbReference type="PIRSF" id="PIRSF000478">
    <property type="entry name" value="TP_PyNP"/>
    <property type="match status" value="1"/>
</dbReference>
<keyword evidence="4" id="KW-0808">Transferase</keyword>
<dbReference type="GO" id="GO:0016154">
    <property type="term" value="F:pyrimidine-nucleoside phosphorylase activity"/>
    <property type="evidence" value="ECO:0007669"/>
    <property type="project" value="InterPro"/>
</dbReference>
<dbReference type="Pfam" id="PF00591">
    <property type="entry name" value="Glycos_transf_3"/>
    <property type="match status" value="1"/>
</dbReference>
<evidence type="ECO:0008006" key="8">
    <source>
        <dbReference type="Google" id="ProtNLM"/>
    </source>
</evidence>
<evidence type="ECO:0000259" key="6">
    <source>
        <dbReference type="Pfam" id="PF07831"/>
    </source>
</evidence>
<dbReference type="InterPro" id="IPR035902">
    <property type="entry name" value="Nuc_phospho_transferase"/>
</dbReference>
<dbReference type="InterPro" id="IPR036566">
    <property type="entry name" value="PYNP-like_C_sf"/>
</dbReference>
<dbReference type="InterPro" id="IPR013102">
    <property type="entry name" value="PYNP_C"/>
</dbReference>
<comment type="subunit">
    <text evidence="2">Homodimer.</text>
</comment>
<feature type="domain" description="Pyrimidine nucleoside phosphorylase C-terminal" evidence="6">
    <location>
        <begin position="302"/>
        <end position="375"/>
    </location>
</feature>
<dbReference type="InterPro" id="IPR018090">
    <property type="entry name" value="Pyrmidine_PPas_bac/euk"/>
</dbReference>
<feature type="domain" description="Glycosyl transferase family 3" evidence="5">
    <location>
        <begin position="37"/>
        <end position="262"/>
    </location>
</feature>
<dbReference type="GO" id="GO:0006206">
    <property type="term" value="P:pyrimidine nucleobase metabolic process"/>
    <property type="evidence" value="ECO:0007669"/>
    <property type="project" value="InterPro"/>
</dbReference>
<protein>
    <recommendedName>
        <fullName evidence="8">Pyrimidine nucleoside phosphorylase C-terminal domain-containing protein</fullName>
    </recommendedName>
</protein>
<dbReference type="NCBIfam" id="NF004490">
    <property type="entry name" value="PRK05820.1"/>
    <property type="match status" value="1"/>
</dbReference>
<feature type="non-terminal residue" evidence="7">
    <location>
        <position position="375"/>
    </location>
</feature>
<dbReference type="Gene3D" id="3.40.1030.10">
    <property type="entry name" value="Nucleoside phosphorylase/phosphoribosyltransferase catalytic domain"/>
    <property type="match status" value="1"/>
</dbReference>
<dbReference type="PANTHER" id="PTHR10515:SF0">
    <property type="entry name" value="THYMIDINE PHOSPHORYLASE"/>
    <property type="match status" value="1"/>
</dbReference>
<dbReference type="InterPro" id="IPR000312">
    <property type="entry name" value="Glycosyl_Trfase_fam3"/>
</dbReference>
<evidence type="ECO:0000313" key="7">
    <source>
        <dbReference type="EMBL" id="SVA07189.1"/>
    </source>
</evidence>
<dbReference type="FunFam" id="3.40.1030.10:FF:000003">
    <property type="entry name" value="Pyrimidine-nucleoside phosphorylase"/>
    <property type="match status" value="1"/>
</dbReference>
<proteinExistence type="inferred from homology"/>
<evidence type="ECO:0000259" key="5">
    <source>
        <dbReference type="Pfam" id="PF00591"/>
    </source>
</evidence>
<comment type="similarity">
    <text evidence="1">Belongs to the thymidine/pyrimidine-nucleoside phosphorylase family.</text>
</comment>
<feature type="non-terminal residue" evidence="7">
    <location>
        <position position="1"/>
    </location>
</feature>
<gene>
    <name evidence="7" type="ORF">METZ01_LOCUS60043</name>
</gene>
<name>A0A381SUR6_9ZZZZ</name>
<dbReference type="AlphaFoldDB" id="A0A381SUR6"/>
<evidence type="ECO:0000256" key="3">
    <source>
        <dbReference type="ARBA" id="ARBA00022676"/>
    </source>
</evidence>
<accession>A0A381SUR6</accession>
<dbReference type="Pfam" id="PF07831">
    <property type="entry name" value="PYNP_C"/>
    <property type="match status" value="1"/>
</dbReference>
<evidence type="ECO:0000256" key="2">
    <source>
        <dbReference type="ARBA" id="ARBA00011738"/>
    </source>
</evidence>
<dbReference type="GO" id="GO:0006213">
    <property type="term" value="P:pyrimidine nucleoside metabolic process"/>
    <property type="evidence" value="ECO:0007669"/>
    <property type="project" value="InterPro"/>
</dbReference>
<dbReference type="PANTHER" id="PTHR10515">
    <property type="entry name" value="THYMIDINE PHOSPHORYLASE"/>
    <property type="match status" value="1"/>
</dbReference>
<dbReference type="InterPro" id="IPR000053">
    <property type="entry name" value="Thymidine/pyrmidine_PPase"/>
</dbReference>
<dbReference type="GO" id="GO:0004645">
    <property type="term" value="F:1,4-alpha-oligoglucan phosphorylase activity"/>
    <property type="evidence" value="ECO:0007669"/>
    <property type="project" value="InterPro"/>
</dbReference>
<evidence type="ECO:0000256" key="1">
    <source>
        <dbReference type="ARBA" id="ARBA00006915"/>
    </source>
</evidence>